<name>A0A6C0AJU1_9ZZZZ</name>
<evidence type="ECO:0000313" key="1">
    <source>
        <dbReference type="EMBL" id="QHS80054.1"/>
    </source>
</evidence>
<dbReference type="AlphaFoldDB" id="A0A6C0AJU1"/>
<sequence length="80" mass="9553">MSDNNDNEIIKFLYFSETGECGKNAEKHEKYCKEMVNNGYRLNRITPLGNLDDRRDSYEGTIIYHWRKLKRSNKNDSQDM</sequence>
<organism evidence="1">
    <name type="scientific">viral metagenome</name>
    <dbReference type="NCBI Taxonomy" id="1070528"/>
    <lineage>
        <taxon>unclassified sequences</taxon>
        <taxon>metagenomes</taxon>
        <taxon>organismal metagenomes</taxon>
    </lineage>
</organism>
<accession>A0A6C0AJU1</accession>
<proteinExistence type="predicted"/>
<reference evidence="1" key="1">
    <citation type="journal article" date="2020" name="Nature">
        <title>Giant virus diversity and host interactions through global metagenomics.</title>
        <authorList>
            <person name="Schulz F."/>
            <person name="Roux S."/>
            <person name="Paez-Espino D."/>
            <person name="Jungbluth S."/>
            <person name="Walsh D.A."/>
            <person name="Denef V.J."/>
            <person name="McMahon K.D."/>
            <person name="Konstantinidis K.T."/>
            <person name="Eloe-Fadrosh E.A."/>
            <person name="Kyrpides N.C."/>
            <person name="Woyke T."/>
        </authorList>
    </citation>
    <scope>NUCLEOTIDE SEQUENCE</scope>
    <source>
        <strain evidence="1">GVMAG-S-1039698-54</strain>
    </source>
</reference>
<dbReference type="EMBL" id="MN740675">
    <property type="protein sequence ID" value="QHS80054.1"/>
    <property type="molecule type" value="Genomic_DNA"/>
</dbReference>
<protein>
    <submittedName>
        <fullName evidence="1">Uncharacterized protein</fullName>
    </submittedName>
</protein>